<evidence type="ECO:0000313" key="2">
    <source>
        <dbReference type="EMBL" id="VDN03224.1"/>
    </source>
</evidence>
<dbReference type="OrthoDB" id="5783462at2759"/>
<sequence>MELLPTIRAVADELMSCSDAISRKFHLKNETTITSENLAVSIKLLIPRVAEHKEYAKFLQSQSQMYDMIGTLQRTLFTEIQDRVTNPLKTWVMSDYGRIMDSIEVLKAKRWQMDVVIAEFEKSNIKHVFFFILLKDETQTTTENFKVEQCKKDYETQLAMVKADLRKIPAIQVDLSICLRHFNQLMFDYHKQMEEVLDKFGAGKV</sequence>
<dbReference type="SUPFAM" id="SSF103657">
    <property type="entry name" value="BAR/IMD domain-like"/>
    <property type="match status" value="1"/>
</dbReference>
<dbReference type="InterPro" id="IPR027267">
    <property type="entry name" value="AH/BAR_dom_sf"/>
</dbReference>
<accession>A0A0N5CZL0</accession>
<dbReference type="OMA" id="QSEMYDI"/>
<dbReference type="Proteomes" id="UP000276776">
    <property type="component" value="Unassembled WGS sequence"/>
</dbReference>
<dbReference type="EMBL" id="UYYF01004373">
    <property type="protein sequence ID" value="VDN03224.1"/>
    <property type="molecule type" value="Genomic_DNA"/>
</dbReference>
<dbReference type="Gene3D" id="1.20.1270.60">
    <property type="entry name" value="Arfaptin homology (AH) domain/BAR domain"/>
    <property type="match status" value="1"/>
</dbReference>
<keyword evidence="3" id="KW-1185">Reference proteome</keyword>
<protein>
    <submittedName>
        <fullName evidence="4">BAR domain-containing protein</fullName>
    </submittedName>
</protein>
<dbReference type="AlphaFoldDB" id="A0A0N5CZL0"/>
<evidence type="ECO:0000259" key="1">
    <source>
        <dbReference type="Pfam" id="PF03114"/>
    </source>
</evidence>
<evidence type="ECO:0000313" key="3">
    <source>
        <dbReference type="Proteomes" id="UP000276776"/>
    </source>
</evidence>
<name>A0A0N5CZL0_THECL</name>
<gene>
    <name evidence="2" type="ORF">TCLT_LOCUS5924</name>
</gene>
<reference evidence="2 3" key="2">
    <citation type="submission" date="2018-11" db="EMBL/GenBank/DDBJ databases">
        <authorList>
            <consortium name="Pathogen Informatics"/>
        </authorList>
    </citation>
    <scope>NUCLEOTIDE SEQUENCE [LARGE SCALE GENOMIC DNA]</scope>
</reference>
<organism evidence="4">
    <name type="scientific">Thelazia callipaeda</name>
    <name type="common">Oriental eyeworm</name>
    <name type="synonym">Parasitic nematode</name>
    <dbReference type="NCBI Taxonomy" id="103827"/>
    <lineage>
        <taxon>Eukaryota</taxon>
        <taxon>Metazoa</taxon>
        <taxon>Ecdysozoa</taxon>
        <taxon>Nematoda</taxon>
        <taxon>Chromadorea</taxon>
        <taxon>Rhabditida</taxon>
        <taxon>Spirurina</taxon>
        <taxon>Spiruromorpha</taxon>
        <taxon>Thelazioidea</taxon>
        <taxon>Thelaziidae</taxon>
        <taxon>Thelazia</taxon>
    </lineage>
</organism>
<evidence type="ECO:0000313" key="4">
    <source>
        <dbReference type="WBParaSite" id="TCLT_0000593501-mRNA-1"/>
    </source>
</evidence>
<dbReference type="GO" id="GO:0005737">
    <property type="term" value="C:cytoplasm"/>
    <property type="evidence" value="ECO:0007669"/>
    <property type="project" value="InterPro"/>
</dbReference>
<dbReference type="WBParaSite" id="TCLT_0000593501-mRNA-1">
    <property type="protein sequence ID" value="TCLT_0000593501-mRNA-1"/>
    <property type="gene ID" value="TCLT_0000593501"/>
</dbReference>
<dbReference type="Pfam" id="PF03114">
    <property type="entry name" value="BAR"/>
    <property type="match status" value="1"/>
</dbReference>
<feature type="domain" description="BAR" evidence="1">
    <location>
        <begin position="20"/>
        <end position="199"/>
    </location>
</feature>
<dbReference type="InterPro" id="IPR004148">
    <property type="entry name" value="BAR_dom"/>
</dbReference>
<reference evidence="4" key="1">
    <citation type="submission" date="2017-02" db="UniProtKB">
        <authorList>
            <consortium name="WormBaseParasite"/>
        </authorList>
    </citation>
    <scope>IDENTIFICATION</scope>
</reference>
<proteinExistence type="predicted"/>